<dbReference type="EMBL" id="NJHN03000035">
    <property type="protein sequence ID" value="KAH9422868.1"/>
    <property type="molecule type" value="Genomic_DNA"/>
</dbReference>
<protein>
    <submittedName>
        <fullName evidence="1">Uncharacterized protein</fullName>
    </submittedName>
</protein>
<proteinExistence type="predicted"/>
<name>A0ABQ8JKA0_DERPT</name>
<comment type="caution">
    <text evidence="1">The sequence shown here is derived from an EMBL/GenBank/DDBJ whole genome shotgun (WGS) entry which is preliminary data.</text>
</comment>
<evidence type="ECO:0000313" key="1">
    <source>
        <dbReference type="EMBL" id="KAH9422868.1"/>
    </source>
</evidence>
<gene>
    <name evidence="1" type="ORF">DERP_008131</name>
</gene>
<reference evidence="1 2" key="1">
    <citation type="journal article" date="2018" name="J. Allergy Clin. Immunol.">
        <title>High-quality assembly of Dermatophagoides pteronyssinus genome and transcriptome reveals a wide range of novel allergens.</title>
        <authorList>
            <person name="Liu X.Y."/>
            <person name="Yang K.Y."/>
            <person name="Wang M.Q."/>
            <person name="Kwok J.S."/>
            <person name="Zeng X."/>
            <person name="Yang Z."/>
            <person name="Xiao X.J."/>
            <person name="Lau C.P."/>
            <person name="Li Y."/>
            <person name="Huang Z.M."/>
            <person name="Ba J.G."/>
            <person name="Yim A.K."/>
            <person name="Ouyang C.Y."/>
            <person name="Ngai S.M."/>
            <person name="Chan T.F."/>
            <person name="Leung E.L."/>
            <person name="Liu L."/>
            <person name="Liu Z.G."/>
            <person name="Tsui S.K."/>
        </authorList>
    </citation>
    <scope>NUCLEOTIDE SEQUENCE [LARGE SCALE GENOMIC DNA]</scope>
    <source>
        <strain evidence="1">Derp</strain>
    </source>
</reference>
<accession>A0ABQ8JKA0</accession>
<keyword evidence="2" id="KW-1185">Reference proteome</keyword>
<organism evidence="1 2">
    <name type="scientific">Dermatophagoides pteronyssinus</name>
    <name type="common">European house dust mite</name>
    <dbReference type="NCBI Taxonomy" id="6956"/>
    <lineage>
        <taxon>Eukaryota</taxon>
        <taxon>Metazoa</taxon>
        <taxon>Ecdysozoa</taxon>
        <taxon>Arthropoda</taxon>
        <taxon>Chelicerata</taxon>
        <taxon>Arachnida</taxon>
        <taxon>Acari</taxon>
        <taxon>Acariformes</taxon>
        <taxon>Sarcoptiformes</taxon>
        <taxon>Astigmata</taxon>
        <taxon>Psoroptidia</taxon>
        <taxon>Analgoidea</taxon>
        <taxon>Pyroglyphidae</taxon>
        <taxon>Dermatophagoidinae</taxon>
        <taxon>Dermatophagoides</taxon>
    </lineage>
</organism>
<reference evidence="1 2" key="2">
    <citation type="journal article" date="2022" name="Mol. Biol. Evol.">
        <title>Comparative Genomics Reveals Insights into the Divergent Evolution of Astigmatic Mites and Household Pest Adaptations.</title>
        <authorList>
            <person name="Xiong Q."/>
            <person name="Wan A.T."/>
            <person name="Liu X."/>
            <person name="Fung C.S."/>
            <person name="Xiao X."/>
            <person name="Malainual N."/>
            <person name="Hou J."/>
            <person name="Wang L."/>
            <person name="Wang M."/>
            <person name="Yang K.Y."/>
            <person name="Cui Y."/>
            <person name="Leung E.L."/>
            <person name="Nong W."/>
            <person name="Shin S.K."/>
            <person name="Au S.W."/>
            <person name="Jeong K.Y."/>
            <person name="Chew F.T."/>
            <person name="Hui J.H."/>
            <person name="Leung T.F."/>
            <person name="Tungtrongchitr A."/>
            <person name="Zhong N."/>
            <person name="Liu Z."/>
            <person name="Tsui S.K."/>
        </authorList>
    </citation>
    <scope>NUCLEOTIDE SEQUENCE [LARGE SCALE GENOMIC DNA]</scope>
    <source>
        <strain evidence="1">Derp</strain>
    </source>
</reference>
<dbReference type="Proteomes" id="UP000887458">
    <property type="component" value="Unassembled WGS sequence"/>
</dbReference>
<sequence>MKLKLEDKMIRTSSFFLISEDFMIQNQMNCCLNNGSFLSKSMDDSATLTISFSYLSLIVRV</sequence>
<evidence type="ECO:0000313" key="2">
    <source>
        <dbReference type="Proteomes" id="UP000887458"/>
    </source>
</evidence>